<keyword evidence="2" id="KW-1185">Reference proteome</keyword>
<evidence type="ECO:0008006" key="3">
    <source>
        <dbReference type="Google" id="ProtNLM"/>
    </source>
</evidence>
<proteinExistence type="predicted"/>
<dbReference type="AlphaFoldDB" id="A0A124H720"/>
<evidence type="ECO:0000313" key="1">
    <source>
        <dbReference type="EMBL" id="KUM80985.1"/>
    </source>
</evidence>
<dbReference type="RefSeq" id="WP_062143655.1">
    <property type="nucleotide sequence ID" value="NZ_KQ947984.1"/>
</dbReference>
<organism evidence="1 2">
    <name type="scientific">Streptomyces curacoi</name>
    <dbReference type="NCBI Taxonomy" id="146536"/>
    <lineage>
        <taxon>Bacteria</taxon>
        <taxon>Bacillati</taxon>
        <taxon>Actinomycetota</taxon>
        <taxon>Actinomycetes</taxon>
        <taxon>Kitasatosporales</taxon>
        <taxon>Streptomycetaceae</taxon>
        <taxon>Streptomyces</taxon>
    </lineage>
</organism>
<evidence type="ECO:0000313" key="2">
    <source>
        <dbReference type="Proteomes" id="UP000054024"/>
    </source>
</evidence>
<dbReference type="EMBL" id="LMWJ01000002">
    <property type="protein sequence ID" value="KUM80985.1"/>
    <property type="molecule type" value="Genomic_DNA"/>
</dbReference>
<dbReference type="Proteomes" id="UP000054024">
    <property type="component" value="Unassembled WGS sequence"/>
</dbReference>
<sequence length="225" mass="24337">MDVLGIDACGKQGWAGIRLADGAYAGSLVGVRLDALIERAAGVAAIAVDMPLGLVEQGWRAADLQARALLRVRRSSVFLMAPRPAWLEPDYPAASERCRALTGCRLSRQAWSLAPKLLEARACWLADDRIHEVHPEVSFRALAGGVPLDYPKRTWRGQNLRRRLLAAAGLVLPDELGEADRVPVDDVLDAAAAAWSAHRIALGVAGRIPEVPEADAEGRVIEIRY</sequence>
<reference evidence="1 2" key="1">
    <citation type="submission" date="2015-10" db="EMBL/GenBank/DDBJ databases">
        <title>Draft genome sequence of Streptomyces curacoi DSM 40107, type strain for the species Streptomyces curacoi.</title>
        <authorList>
            <person name="Ruckert C."/>
            <person name="Winkler A."/>
            <person name="Kalinowski J."/>
            <person name="Kampfer P."/>
            <person name="Glaeser S."/>
        </authorList>
    </citation>
    <scope>NUCLEOTIDE SEQUENCE [LARGE SCALE GENOMIC DNA]</scope>
    <source>
        <strain evidence="1 2">DSM 40107</strain>
    </source>
</reference>
<dbReference type="OrthoDB" id="9811476at2"/>
<dbReference type="Pfam" id="PF04250">
    <property type="entry name" value="DUF429"/>
    <property type="match status" value="1"/>
</dbReference>
<protein>
    <recommendedName>
        <fullName evidence="3">NUDIX hydrolase</fullName>
    </recommendedName>
</protein>
<dbReference type="InterPro" id="IPR007362">
    <property type="entry name" value="DUF429"/>
</dbReference>
<comment type="caution">
    <text evidence="1">The sequence shown here is derived from an EMBL/GenBank/DDBJ whole genome shotgun (WGS) entry which is preliminary data.</text>
</comment>
<accession>A0A124H720</accession>
<gene>
    <name evidence="1" type="ORF">AQI70_03045</name>
</gene>
<name>A0A124H720_9ACTN</name>
<dbReference type="STRING" id="146536.AQI70_03045"/>